<comment type="subcellular location">
    <subcellularLocation>
        <location evidence="2">Membrane</location>
        <topology evidence="2">Multi-pass membrane protein</topology>
    </subcellularLocation>
</comment>
<feature type="transmembrane region" description="Helical" evidence="13">
    <location>
        <begin position="60"/>
        <end position="76"/>
    </location>
</feature>
<keyword evidence="6 13" id="KW-0812">Transmembrane</keyword>
<dbReference type="GO" id="GO:0000155">
    <property type="term" value="F:phosphorelay sensor kinase activity"/>
    <property type="evidence" value="ECO:0007669"/>
    <property type="project" value="InterPro"/>
</dbReference>
<gene>
    <name evidence="15" type="ORF">AMOL_1013</name>
    <name evidence="16" type="ORF">CPU12_00185</name>
</gene>
<dbReference type="PRINTS" id="PR00344">
    <property type="entry name" value="BCTRLSENSOR"/>
</dbReference>
<keyword evidence="11" id="KW-0902">Two-component regulatory system</keyword>
<feature type="transmembrane region" description="Helical" evidence="13">
    <location>
        <begin position="88"/>
        <end position="105"/>
    </location>
</feature>
<evidence type="ECO:0000256" key="6">
    <source>
        <dbReference type="ARBA" id="ARBA00022692"/>
    </source>
</evidence>
<dbReference type="PANTHER" id="PTHR45569">
    <property type="entry name" value="SENSOR PROTEIN KDPD"/>
    <property type="match status" value="1"/>
</dbReference>
<evidence type="ECO:0000256" key="10">
    <source>
        <dbReference type="ARBA" id="ARBA00022989"/>
    </source>
</evidence>
<evidence type="ECO:0000313" key="15">
    <source>
        <dbReference type="EMBL" id="AXX92002.1"/>
    </source>
</evidence>
<proteinExistence type="predicted"/>
<dbReference type="Proteomes" id="UP000262712">
    <property type="component" value="Chromosome"/>
</dbReference>
<evidence type="ECO:0000313" key="18">
    <source>
        <dbReference type="Proteomes" id="UP000262712"/>
    </source>
</evidence>
<reference evidence="16 17" key="1">
    <citation type="submission" date="2017-09" db="EMBL/GenBank/DDBJ databases">
        <title>Arcobacter canalis sp. nov., a new species isolated from a water canal contaminated with urban sewage.</title>
        <authorList>
            <person name="Perez-Cataluna A."/>
            <person name="Salas-Masso N."/>
            <person name="Figueras M.J."/>
        </authorList>
    </citation>
    <scope>NUCLEOTIDE SEQUENCE [LARGE SCALE GENOMIC DNA]</scope>
    <source>
        <strain evidence="16 17">F98-3</strain>
    </source>
</reference>
<evidence type="ECO:0000256" key="12">
    <source>
        <dbReference type="ARBA" id="ARBA00023136"/>
    </source>
</evidence>
<keyword evidence="8 16" id="KW-0418">Kinase</keyword>
<dbReference type="EMBL" id="NXFY01000001">
    <property type="protein sequence ID" value="PHO19235.1"/>
    <property type="molecule type" value="Genomic_DNA"/>
</dbReference>
<evidence type="ECO:0000256" key="4">
    <source>
        <dbReference type="ARBA" id="ARBA00022553"/>
    </source>
</evidence>
<dbReference type="AlphaFoldDB" id="A0A2G1DL37"/>
<keyword evidence="17" id="KW-1185">Reference proteome</keyword>
<dbReference type="GO" id="GO:0005886">
    <property type="term" value="C:plasma membrane"/>
    <property type="evidence" value="ECO:0007669"/>
    <property type="project" value="TreeGrafter"/>
</dbReference>
<accession>A0A2G1DL37</accession>
<dbReference type="InterPro" id="IPR025201">
    <property type="entry name" value="KdpD_TM"/>
</dbReference>
<evidence type="ECO:0000313" key="16">
    <source>
        <dbReference type="EMBL" id="PHO19235.1"/>
    </source>
</evidence>
<dbReference type="SUPFAM" id="SSF47384">
    <property type="entry name" value="Homodimeric domain of signal transducing histidine kinase"/>
    <property type="match status" value="1"/>
</dbReference>
<evidence type="ECO:0000256" key="1">
    <source>
        <dbReference type="ARBA" id="ARBA00000085"/>
    </source>
</evidence>
<evidence type="ECO:0000256" key="9">
    <source>
        <dbReference type="ARBA" id="ARBA00022840"/>
    </source>
</evidence>
<dbReference type="RefSeq" id="WP_099341052.1">
    <property type="nucleotide sequence ID" value="NZ_CP032098.1"/>
</dbReference>
<keyword evidence="5" id="KW-0808">Transferase</keyword>
<evidence type="ECO:0000256" key="2">
    <source>
        <dbReference type="ARBA" id="ARBA00004141"/>
    </source>
</evidence>
<dbReference type="Pfam" id="PF02518">
    <property type="entry name" value="HATPase_c"/>
    <property type="match status" value="1"/>
</dbReference>
<protein>
    <recommendedName>
        <fullName evidence="3">histidine kinase</fullName>
        <ecNumber evidence="3">2.7.13.3</ecNumber>
    </recommendedName>
</protein>
<keyword evidence="4" id="KW-0597">Phosphoprotein</keyword>
<evidence type="ECO:0000259" key="14">
    <source>
        <dbReference type="PROSITE" id="PS50109"/>
    </source>
</evidence>
<evidence type="ECO:0000256" key="5">
    <source>
        <dbReference type="ARBA" id="ARBA00022679"/>
    </source>
</evidence>
<dbReference type="Pfam" id="PF00512">
    <property type="entry name" value="HisKA"/>
    <property type="match status" value="1"/>
</dbReference>
<feature type="domain" description="Histidine kinase" evidence="14">
    <location>
        <begin position="126"/>
        <end position="337"/>
    </location>
</feature>
<dbReference type="InterPro" id="IPR036890">
    <property type="entry name" value="HATPase_C_sf"/>
</dbReference>
<reference evidence="15 18" key="2">
    <citation type="submission" date="2018-08" db="EMBL/GenBank/DDBJ databases">
        <title>Complete genome of the Arcobacter molluscorum type strain LMG 25693.</title>
        <authorList>
            <person name="Miller W.G."/>
            <person name="Yee E."/>
            <person name="Bono J.L."/>
        </authorList>
    </citation>
    <scope>NUCLEOTIDE SEQUENCE [LARGE SCALE GENOMIC DNA]</scope>
    <source>
        <strain evidence="15 18">CECT 7696</strain>
    </source>
</reference>
<dbReference type="InterPro" id="IPR038318">
    <property type="entry name" value="KdpD_sf"/>
</dbReference>
<dbReference type="InterPro" id="IPR004358">
    <property type="entry name" value="Sig_transdc_His_kin-like_C"/>
</dbReference>
<comment type="catalytic activity">
    <reaction evidence="1">
        <text>ATP + protein L-histidine = ADP + protein N-phospho-L-histidine.</text>
        <dbReference type="EC" id="2.7.13.3"/>
    </reaction>
</comment>
<dbReference type="SMART" id="SM00387">
    <property type="entry name" value="HATPase_c"/>
    <property type="match status" value="1"/>
</dbReference>
<evidence type="ECO:0000256" key="11">
    <source>
        <dbReference type="ARBA" id="ARBA00023012"/>
    </source>
</evidence>
<keyword evidence="12 13" id="KW-0472">Membrane</keyword>
<dbReference type="PROSITE" id="PS50109">
    <property type="entry name" value="HIS_KIN"/>
    <property type="match status" value="1"/>
</dbReference>
<dbReference type="InterPro" id="IPR052023">
    <property type="entry name" value="Histidine_kinase_KdpD"/>
</dbReference>
<dbReference type="InterPro" id="IPR005467">
    <property type="entry name" value="His_kinase_dom"/>
</dbReference>
<evidence type="ECO:0000256" key="8">
    <source>
        <dbReference type="ARBA" id="ARBA00022777"/>
    </source>
</evidence>
<dbReference type="Pfam" id="PF13493">
    <property type="entry name" value="DUF4118"/>
    <property type="match status" value="1"/>
</dbReference>
<dbReference type="EMBL" id="CP032098">
    <property type="protein sequence ID" value="AXX92002.1"/>
    <property type="molecule type" value="Genomic_DNA"/>
</dbReference>
<keyword evidence="9" id="KW-0067">ATP-binding</keyword>
<name>A0A2G1DL37_9BACT</name>
<dbReference type="Proteomes" id="UP000221222">
    <property type="component" value="Unassembled WGS sequence"/>
</dbReference>
<keyword evidence="7" id="KW-0547">Nucleotide-binding</keyword>
<feature type="transmembrane region" description="Helical" evidence="13">
    <location>
        <begin position="12"/>
        <end position="31"/>
    </location>
</feature>
<evidence type="ECO:0000313" key="17">
    <source>
        <dbReference type="Proteomes" id="UP000221222"/>
    </source>
</evidence>
<dbReference type="Gene3D" id="1.10.287.130">
    <property type="match status" value="1"/>
</dbReference>
<dbReference type="SUPFAM" id="SSF55874">
    <property type="entry name" value="ATPase domain of HSP90 chaperone/DNA topoisomerase II/histidine kinase"/>
    <property type="match status" value="1"/>
</dbReference>
<dbReference type="KEGG" id="amol:AMOL_1013"/>
<dbReference type="InterPro" id="IPR003661">
    <property type="entry name" value="HisK_dim/P_dom"/>
</dbReference>
<dbReference type="PANTHER" id="PTHR45569:SF1">
    <property type="entry name" value="SENSOR PROTEIN KDPD"/>
    <property type="match status" value="1"/>
</dbReference>
<evidence type="ECO:0000256" key="3">
    <source>
        <dbReference type="ARBA" id="ARBA00012438"/>
    </source>
</evidence>
<dbReference type="Gene3D" id="1.20.120.620">
    <property type="entry name" value="Backbone structure of the membrane domain of e. Coli histidine kinase receptor kdpd"/>
    <property type="match status" value="1"/>
</dbReference>
<dbReference type="SMART" id="SM00388">
    <property type="entry name" value="HisKA"/>
    <property type="match status" value="1"/>
</dbReference>
<keyword evidence="10 13" id="KW-1133">Transmembrane helix</keyword>
<dbReference type="CDD" id="cd00082">
    <property type="entry name" value="HisKA"/>
    <property type="match status" value="1"/>
</dbReference>
<organism evidence="16 17">
    <name type="scientific">Malaciobacter molluscorum LMG 25693</name>
    <dbReference type="NCBI Taxonomy" id="870501"/>
    <lineage>
        <taxon>Bacteria</taxon>
        <taxon>Pseudomonadati</taxon>
        <taxon>Campylobacterota</taxon>
        <taxon>Epsilonproteobacteria</taxon>
        <taxon>Campylobacterales</taxon>
        <taxon>Arcobacteraceae</taxon>
        <taxon>Malaciobacter</taxon>
    </lineage>
</organism>
<dbReference type="InterPro" id="IPR036097">
    <property type="entry name" value="HisK_dim/P_sf"/>
</dbReference>
<dbReference type="CDD" id="cd00075">
    <property type="entry name" value="HATPase"/>
    <property type="match status" value="1"/>
</dbReference>
<evidence type="ECO:0000256" key="13">
    <source>
        <dbReference type="SAM" id="Phobius"/>
    </source>
</evidence>
<dbReference type="Gene3D" id="3.30.565.10">
    <property type="entry name" value="Histidine kinase-like ATPase, C-terminal domain"/>
    <property type="match status" value="1"/>
</dbReference>
<sequence length="341" mass="39273">MKNIISKYTKFNYFVQAIIILIIITVVSHIFRQHLDIINITLIHIIPVIYVAIHGKIKTTFFITLISVVCINFLYIPPLYSFNVHNELYLITFAIFAIVGGIITFQSKKLDSQKKQNQLRESLLNIISHDLRTPLATIHGTTNLLLSNDDLSELKKTELLEDINYASLRMKRLITNLLDSTRLSGRIKLKYEWCDFEDIVGVAIENFSQKQSEECLDIELDELGLYWGDNTLLTQLITNLLDNAFKYSKANTRIELQIENFDEYIKITVFNKSEFINKKKLRNIFDKFYRLEDTNDISGSGIGLAICKNIVKLHGGEIKASHKNRGMLIEVDLPVNKKAKL</sequence>
<dbReference type="GO" id="GO:0005524">
    <property type="term" value="F:ATP binding"/>
    <property type="evidence" value="ECO:0007669"/>
    <property type="project" value="UniProtKB-KW"/>
</dbReference>
<feature type="transmembrane region" description="Helical" evidence="13">
    <location>
        <begin position="37"/>
        <end position="53"/>
    </location>
</feature>
<evidence type="ECO:0000256" key="7">
    <source>
        <dbReference type="ARBA" id="ARBA00022741"/>
    </source>
</evidence>
<dbReference type="InterPro" id="IPR003594">
    <property type="entry name" value="HATPase_dom"/>
</dbReference>
<dbReference type="EC" id="2.7.13.3" evidence="3"/>